<dbReference type="EMBL" id="MSKJ01000002">
    <property type="protein sequence ID" value="OLO46127.1"/>
    <property type="molecule type" value="Genomic_DNA"/>
</dbReference>
<dbReference type="RefSeq" id="WP_075375984.1">
    <property type="nucleotide sequence ID" value="NZ_MSKJ01000002.1"/>
</dbReference>
<dbReference type="GO" id="GO:0016887">
    <property type="term" value="F:ATP hydrolysis activity"/>
    <property type="evidence" value="ECO:0007669"/>
    <property type="project" value="InterPro"/>
</dbReference>
<evidence type="ECO:0000256" key="1">
    <source>
        <dbReference type="ARBA" id="ARBA00004202"/>
    </source>
</evidence>
<keyword evidence="9" id="KW-0472">Membrane</keyword>
<evidence type="ECO:0000256" key="7">
    <source>
        <dbReference type="ARBA" id="ARBA00023004"/>
    </source>
</evidence>
<keyword evidence="4" id="KW-0410">Iron transport</keyword>
<dbReference type="AlphaFoldDB" id="A0A1Q8VDI0"/>
<evidence type="ECO:0000256" key="2">
    <source>
        <dbReference type="ARBA" id="ARBA00022448"/>
    </source>
</evidence>
<dbReference type="SMART" id="SM00382">
    <property type="entry name" value="AAA"/>
    <property type="match status" value="1"/>
</dbReference>
<evidence type="ECO:0000313" key="12">
    <source>
        <dbReference type="EMBL" id="OLO46127.1"/>
    </source>
</evidence>
<evidence type="ECO:0000256" key="6">
    <source>
        <dbReference type="ARBA" id="ARBA00022840"/>
    </source>
</evidence>
<accession>A0A1Q8VDI0</accession>
<feature type="region of interest" description="Disordered" evidence="10">
    <location>
        <begin position="288"/>
        <end position="341"/>
    </location>
</feature>
<dbReference type="PANTHER" id="PTHR42771">
    <property type="entry name" value="IRON(3+)-HYDROXAMATE IMPORT ATP-BINDING PROTEIN FHUC"/>
    <property type="match status" value="1"/>
</dbReference>
<dbReference type="InterPro" id="IPR003593">
    <property type="entry name" value="AAA+_ATPase"/>
</dbReference>
<evidence type="ECO:0000256" key="10">
    <source>
        <dbReference type="SAM" id="MobiDB-lite"/>
    </source>
</evidence>
<dbReference type="GO" id="GO:0005524">
    <property type="term" value="F:ATP binding"/>
    <property type="evidence" value="ECO:0007669"/>
    <property type="project" value="UniProtKB-KW"/>
</dbReference>
<dbReference type="InterPro" id="IPR027417">
    <property type="entry name" value="P-loop_NTPase"/>
</dbReference>
<keyword evidence="3" id="KW-1003">Cell membrane</keyword>
<feature type="domain" description="ABC transporter" evidence="11">
    <location>
        <begin position="31"/>
        <end position="268"/>
    </location>
</feature>
<feature type="compositionally biased region" description="Polar residues" evidence="10">
    <location>
        <begin position="323"/>
        <end position="333"/>
    </location>
</feature>
<keyword evidence="8" id="KW-0406">Ion transport</keyword>
<evidence type="ECO:0000256" key="9">
    <source>
        <dbReference type="ARBA" id="ARBA00023136"/>
    </source>
</evidence>
<evidence type="ECO:0000313" key="13">
    <source>
        <dbReference type="Proteomes" id="UP000186857"/>
    </source>
</evidence>
<dbReference type="Proteomes" id="UP000186857">
    <property type="component" value="Unassembled WGS sequence"/>
</dbReference>
<dbReference type="PROSITE" id="PS50893">
    <property type="entry name" value="ABC_TRANSPORTER_2"/>
    <property type="match status" value="1"/>
</dbReference>
<keyword evidence="7" id="KW-0408">Iron</keyword>
<dbReference type="Pfam" id="PF00005">
    <property type="entry name" value="ABC_tran"/>
    <property type="match status" value="1"/>
</dbReference>
<gene>
    <name evidence="12" type="ORF">BKH29_01560</name>
</gene>
<keyword evidence="2" id="KW-0813">Transport</keyword>
<keyword evidence="6 12" id="KW-0067">ATP-binding</keyword>
<feature type="region of interest" description="Disordered" evidence="10">
    <location>
        <begin position="1"/>
        <end position="24"/>
    </location>
</feature>
<evidence type="ECO:0000256" key="5">
    <source>
        <dbReference type="ARBA" id="ARBA00022741"/>
    </source>
</evidence>
<dbReference type="PANTHER" id="PTHR42771:SF2">
    <property type="entry name" value="IRON(3+)-HYDROXAMATE IMPORT ATP-BINDING PROTEIN FHUC"/>
    <property type="match status" value="1"/>
</dbReference>
<dbReference type="InterPro" id="IPR003439">
    <property type="entry name" value="ABC_transporter-like_ATP-bd"/>
</dbReference>
<dbReference type="InterPro" id="IPR017871">
    <property type="entry name" value="ABC_transporter-like_CS"/>
</dbReference>
<comment type="caution">
    <text evidence="12">The sequence shown here is derived from an EMBL/GenBank/DDBJ whole genome shotgun (WGS) entry which is preliminary data.</text>
</comment>
<evidence type="ECO:0000259" key="11">
    <source>
        <dbReference type="PROSITE" id="PS50893"/>
    </source>
</evidence>
<reference evidence="12 13" key="1">
    <citation type="submission" date="2016-12" db="EMBL/GenBank/DDBJ databases">
        <title>Genomic Comparison of strains in the 'Actinomyces naeslundii' Group.</title>
        <authorList>
            <person name="Mughal S.R."/>
            <person name="Do T."/>
            <person name="Gilbert S.C."/>
            <person name="Witherden E.A."/>
            <person name="Didelot X."/>
            <person name="Beighton D."/>
        </authorList>
    </citation>
    <scope>NUCLEOTIDE SEQUENCE [LARGE SCALE GENOMIC DNA]</scope>
    <source>
        <strain evidence="12 13">CCUG 33920</strain>
    </source>
</reference>
<dbReference type="InterPro" id="IPR051535">
    <property type="entry name" value="Siderophore_ABC-ATPase"/>
</dbReference>
<dbReference type="CDD" id="cd03214">
    <property type="entry name" value="ABC_Iron-Siderophores_B12_Hemin"/>
    <property type="match status" value="1"/>
</dbReference>
<evidence type="ECO:0000256" key="8">
    <source>
        <dbReference type="ARBA" id="ARBA00023065"/>
    </source>
</evidence>
<feature type="compositionally biased region" description="Low complexity" evidence="10">
    <location>
        <begin position="288"/>
        <end position="306"/>
    </location>
</feature>
<dbReference type="GO" id="GO:0005886">
    <property type="term" value="C:plasma membrane"/>
    <property type="evidence" value="ECO:0007669"/>
    <property type="project" value="UniProtKB-SubCell"/>
</dbReference>
<evidence type="ECO:0000256" key="3">
    <source>
        <dbReference type="ARBA" id="ARBA00022475"/>
    </source>
</evidence>
<dbReference type="Gene3D" id="3.40.50.300">
    <property type="entry name" value="P-loop containing nucleotide triphosphate hydrolases"/>
    <property type="match status" value="1"/>
</dbReference>
<dbReference type="GO" id="GO:0006826">
    <property type="term" value="P:iron ion transport"/>
    <property type="evidence" value="ECO:0007669"/>
    <property type="project" value="UniProtKB-KW"/>
</dbReference>
<evidence type="ECO:0000256" key="4">
    <source>
        <dbReference type="ARBA" id="ARBA00022496"/>
    </source>
</evidence>
<sequence>MTGPIADRPTDHPTTPPDDAPAAAGAEASEIRLAARGATIAYERHVVSRDLEVDIPAGVFTAIVGPNACGKSTLLRALARLHRTARGVVLLDGTDIVRLGTKEVARRVGLLPQSATVPGGLLVRDLVARGRFPHQGLFRQWSWQDRQAVEEAMEMVGITELATRAVDELSGGQRQRVWIALALAQGTETILLDEPTTFLDLAHQVDILQLCRRLNADGRTVVAVLHDLNQAARCAEHMIVMHDGRVRTTGSPRTILTEDLIEEVFGLAAVIAPDPVAGTPMVVPRHLGAVTPAGPDPAATPAAPADSVGSPAPQPSADPASAGTSPTARSQQDGQERNTDR</sequence>
<proteinExistence type="predicted"/>
<comment type="subcellular location">
    <subcellularLocation>
        <location evidence="1">Cell membrane</location>
        <topology evidence="1">Peripheral membrane protein</topology>
    </subcellularLocation>
</comment>
<dbReference type="SUPFAM" id="SSF52540">
    <property type="entry name" value="P-loop containing nucleoside triphosphate hydrolases"/>
    <property type="match status" value="1"/>
</dbReference>
<organism evidence="12 13">
    <name type="scientific">Actinomyces oris</name>
    <dbReference type="NCBI Taxonomy" id="544580"/>
    <lineage>
        <taxon>Bacteria</taxon>
        <taxon>Bacillati</taxon>
        <taxon>Actinomycetota</taxon>
        <taxon>Actinomycetes</taxon>
        <taxon>Actinomycetales</taxon>
        <taxon>Actinomycetaceae</taxon>
        <taxon>Actinomyces</taxon>
    </lineage>
</organism>
<dbReference type="FunFam" id="3.40.50.300:FF:000134">
    <property type="entry name" value="Iron-enterobactin ABC transporter ATP-binding protein"/>
    <property type="match status" value="1"/>
</dbReference>
<protein>
    <submittedName>
        <fullName evidence="12">Iron-enterobactin transporter ATP-binding protein</fullName>
    </submittedName>
</protein>
<keyword evidence="5" id="KW-0547">Nucleotide-binding</keyword>
<name>A0A1Q8VDI0_9ACTO</name>
<dbReference type="PROSITE" id="PS00211">
    <property type="entry name" value="ABC_TRANSPORTER_1"/>
    <property type="match status" value="1"/>
</dbReference>